<feature type="region of interest" description="Disordered" evidence="1">
    <location>
        <begin position="77"/>
        <end position="144"/>
    </location>
</feature>
<feature type="compositionally biased region" description="Polar residues" evidence="1">
    <location>
        <begin position="84"/>
        <end position="112"/>
    </location>
</feature>
<dbReference type="EMBL" id="GADI01000671">
    <property type="protein sequence ID" value="JAA73137.1"/>
    <property type="molecule type" value="mRNA"/>
</dbReference>
<keyword evidence="2" id="KW-0472">Membrane</keyword>
<feature type="transmembrane region" description="Helical" evidence="2">
    <location>
        <begin position="49"/>
        <end position="71"/>
    </location>
</feature>
<sequence length="215" mass="23399">ASYRGYVSPPRCLIRRPRNGPRRENSARSLRLTMSEAGSTLIEGVGDEVVLFTSISLTFAVLAVTALYFQYAFQTGQRPRREPSPTQNRQQQSDGQVVPSQNGNSSLPTQATLARASPEPTRSGPASSKPNGAPKCGGTSRSATADCAVGQTYERSRSWGCGRSARAQRRPAPTTPRVLREARTLREPGQQFGRRGGEGPPNRCLGMRRWSLILV</sequence>
<evidence type="ECO:0000256" key="1">
    <source>
        <dbReference type="SAM" id="MobiDB-lite"/>
    </source>
</evidence>
<dbReference type="AlphaFoldDB" id="A0A0K8RPY1"/>
<organism evidence="3">
    <name type="scientific">Ixodes ricinus</name>
    <name type="common">Common tick</name>
    <name type="synonym">Acarus ricinus</name>
    <dbReference type="NCBI Taxonomy" id="34613"/>
    <lineage>
        <taxon>Eukaryota</taxon>
        <taxon>Metazoa</taxon>
        <taxon>Ecdysozoa</taxon>
        <taxon>Arthropoda</taxon>
        <taxon>Chelicerata</taxon>
        <taxon>Arachnida</taxon>
        <taxon>Acari</taxon>
        <taxon>Parasitiformes</taxon>
        <taxon>Ixodida</taxon>
        <taxon>Ixodoidea</taxon>
        <taxon>Ixodidae</taxon>
        <taxon>Ixodinae</taxon>
        <taxon>Ixodes</taxon>
    </lineage>
</organism>
<proteinExistence type="evidence at transcript level"/>
<protein>
    <submittedName>
        <fullName evidence="3">Uncharacterized protein</fullName>
    </submittedName>
</protein>
<feature type="non-terminal residue" evidence="3">
    <location>
        <position position="1"/>
    </location>
</feature>
<reference evidence="3" key="1">
    <citation type="submission" date="2012-12" db="EMBL/GenBank/DDBJ databases">
        <title>Identification and characterization of a phenylalanine ammonia-lyase gene family in Isatis indigotica Fort.</title>
        <authorList>
            <person name="Liu Q."/>
            <person name="Chen J."/>
            <person name="Zhou X."/>
            <person name="Di P."/>
            <person name="Xiao Y."/>
            <person name="Xuan H."/>
            <person name="Zhang L."/>
            <person name="Chen W."/>
        </authorList>
    </citation>
    <scope>NUCLEOTIDE SEQUENCE</scope>
    <source>
        <tissue evidence="3">Salivary gland</tissue>
    </source>
</reference>
<evidence type="ECO:0000256" key="2">
    <source>
        <dbReference type="SAM" id="Phobius"/>
    </source>
</evidence>
<keyword evidence="2" id="KW-0812">Transmembrane</keyword>
<keyword evidence="2" id="KW-1133">Transmembrane helix</keyword>
<evidence type="ECO:0000313" key="3">
    <source>
        <dbReference type="EMBL" id="JAA73137.1"/>
    </source>
</evidence>
<accession>A0A0K8RPY1</accession>
<name>A0A0K8RPY1_IXORI</name>